<name>A0A0L7TIR2_9GAMM</name>
<proteinExistence type="predicted"/>
<organism evidence="3 4">
    <name type="scientific">Winslowiella iniecta</name>
    <dbReference type="NCBI Taxonomy" id="1560201"/>
    <lineage>
        <taxon>Bacteria</taxon>
        <taxon>Pseudomonadati</taxon>
        <taxon>Pseudomonadota</taxon>
        <taxon>Gammaproteobacteria</taxon>
        <taxon>Enterobacterales</taxon>
        <taxon>Erwiniaceae</taxon>
        <taxon>Winslowiella</taxon>
    </lineage>
</organism>
<dbReference type="Pfam" id="PF11086">
    <property type="entry name" value="DUF2878"/>
    <property type="match status" value="1"/>
</dbReference>
<dbReference type="RefSeq" id="WP_052896695.1">
    <property type="nucleotide sequence ID" value="NZ_JRXE01000001.1"/>
</dbReference>
<dbReference type="Proteomes" id="UP000037088">
    <property type="component" value="Unassembled WGS sequence"/>
</dbReference>
<evidence type="ECO:0000256" key="1">
    <source>
        <dbReference type="SAM" id="Phobius"/>
    </source>
</evidence>
<sequence>MNRWRFWLLTLGFDAFWALAVGLRERAELVLLAIALLALLCSSGGRWQVVSLMVLGVALDSLWLALDLFQFNGSHWLPLWMLALWLGFACWWRLLMVTLNLPLRWLIPLGAVGGPFSYFIGERLGAMALLHTPSLVYPLLACGWAIYLAITRWILAAKT</sequence>
<dbReference type="PATRIC" id="fig|1560201.3.peg.142"/>
<dbReference type="OrthoDB" id="6522758at2"/>
<feature type="transmembrane region" description="Helical" evidence="1">
    <location>
        <begin position="6"/>
        <end position="23"/>
    </location>
</feature>
<dbReference type="AlphaFoldDB" id="A0A0L7TIR2"/>
<evidence type="ECO:0000313" key="2">
    <source>
        <dbReference type="EMBL" id="KOC92852.1"/>
    </source>
</evidence>
<dbReference type="EMBL" id="JRXE01000001">
    <property type="protein sequence ID" value="KOC92852.1"/>
    <property type="molecule type" value="Genomic_DNA"/>
</dbReference>
<keyword evidence="1" id="KW-1133">Transmembrane helix</keyword>
<evidence type="ECO:0000313" key="3">
    <source>
        <dbReference type="EMBL" id="KOC95229.1"/>
    </source>
</evidence>
<dbReference type="Proteomes" id="UP000036851">
    <property type="component" value="Unassembled WGS sequence"/>
</dbReference>
<reference evidence="4 5" key="1">
    <citation type="journal article" date="2015" name="Int. J. Syst. Evol. Microbiol.">
        <title>Erwinia iniecta sp. nov., isolated from Russian wheat aphids (Diuraphis noxia).</title>
        <authorList>
            <person name="Campillo T."/>
            <person name="Luna E."/>
            <person name="Portier P."/>
            <person name="Fischer-Le Saux M."/>
            <person name="Lapitan N."/>
            <person name="Tisserat N.A."/>
            <person name="Leach J.E."/>
        </authorList>
    </citation>
    <scope>NUCLEOTIDE SEQUENCE [LARGE SCALE GENOMIC DNA]</scope>
    <source>
        <strain evidence="2 5">B120</strain>
        <strain evidence="3 4">B149</strain>
    </source>
</reference>
<dbReference type="STRING" id="1560201.NG42_00655"/>
<gene>
    <name evidence="2" type="ORF">NG42_00655</name>
    <name evidence="3" type="ORF">NG43_00515</name>
</gene>
<feature type="transmembrane region" description="Helical" evidence="1">
    <location>
        <begin position="75"/>
        <end position="94"/>
    </location>
</feature>
<keyword evidence="5" id="KW-1185">Reference proteome</keyword>
<protein>
    <recommendedName>
        <fullName evidence="6">DUF2878 domain-containing protein</fullName>
    </recommendedName>
</protein>
<feature type="transmembrane region" description="Helical" evidence="1">
    <location>
        <begin position="135"/>
        <end position="155"/>
    </location>
</feature>
<comment type="caution">
    <text evidence="3">The sequence shown here is derived from an EMBL/GenBank/DDBJ whole genome shotgun (WGS) entry which is preliminary data.</text>
</comment>
<accession>A0A0L7TIR2</accession>
<keyword evidence="1" id="KW-0812">Transmembrane</keyword>
<feature type="transmembrane region" description="Helical" evidence="1">
    <location>
        <begin position="101"/>
        <end position="120"/>
    </location>
</feature>
<evidence type="ECO:0000313" key="5">
    <source>
        <dbReference type="Proteomes" id="UP000037088"/>
    </source>
</evidence>
<feature type="transmembrane region" description="Helical" evidence="1">
    <location>
        <begin position="30"/>
        <end position="55"/>
    </location>
</feature>
<evidence type="ECO:0008006" key="6">
    <source>
        <dbReference type="Google" id="ProtNLM"/>
    </source>
</evidence>
<keyword evidence="1" id="KW-0472">Membrane</keyword>
<dbReference type="InterPro" id="IPR021306">
    <property type="entry name" value="DUF2878"/>
</dbReference>
<dbReference type="EMBL" id="JRXF01000001">
    <property type="protein sequence ID" value="KOC95229.1"/>
    <property type="molecule type" value="Genomic_DNA"/>
</dbReference>
<evidence type="ECO:0000313" key="4">
    <source>
        <dbReference type="Proteomes" id="UP000036851"/>
    </source>
</evidence>